<dbReference type="RefSeq" id="WP_213888714.1">
    <property type="nucleotide sequence ID" value="NZ_JAGFNU010000004.1"/>
</dbReference>
<proteinExistence type="predicted"/>
<comment type="caution">
    <text evidence="1">The sequence shown here is derived from an EMBL/GenBank/DDBJ whole genome shotgun (WGS) entry which is preliminary data.</text>
</comment>
<sequence>MTLPELDLEPAHARLKEFAEWTGTKPPETLVDDDGAPTNELLAYTRQQGLSLDWLFVGDVGCLVREVRRSRLENVAA</sequence>
<protein>
    <submittedName>
        <fullName evidence="1">Uncharacterized protein</fullName>
    </submittedName>
</protein>
<reference evidence="1 2" key="1">
    <citation type="submission" date="2024-09" db="EMBL/GenBank/DDBJ databases">
        <authorList>
            <person name="Sun Q."/>
            <person name="Mori K."/>
        </authorList>
    </citation>
    <scope>NUCLEOTIDE SEQUENCE [LARGE SCALE GENOMIC DNA]</scope>
    <source>
        <strain evidence="1 2">CECT 8726</strain>
    </source>
</reference>
<evidence type="ECO:0000313" key="1">
    <source>
        <dbReference type="EMBL" id="MFB9231844.1"/>
    </source>
</evidence>
<dbReference type="Proteomes" id="UP001589683">
    <property type="component" value="Unassembled WGS sequence"/>
</dbReference>
<evidence type="ECO:0000313" key="2">
    <source>
        <dbReference type="Proteomes" id="UP001589683"/>
    </source>
</evidence>
<accession>A0ABV5JEE9</accession>
<gene>
    <name evidence="1" type="ORF">ACFFUT_08605</name>
</gene>
<organism evidence="1 2">
    <name type="scientific">Pseudohalocynthiibacter aestuariivivens</name>
    <dbReference type="NCBI Taxonomy" id="1591409"/>
    <lineage>
        <taxon>Bacteria</taxon>
        <taxon>Pseudomonadati</taxon>
        <taxon>Pseudomonadota</taxon>
        <taxon>Alphaproteobacteria</taxon>
        <taxon>Rhodobacterales</taxon>
        <taxon>Paracoccaceae</taxon>
        <taxon>Pseudohalocynthiibacter</taxon>
    </lineage>
</organism>
<dbReference type="EMBL" id="JBHMEA010000033">
    <property type="protein sequence ID" value="MFB9231844.1"/>
    <property type="molecule type" value="Genomic_DNA"/>
</dbReference>
<keyword evidence="2" id="KW-1185">Reference proteome</keyword>
<name>A0ABV5JEE9_9RHOB</name>